<reference evidence="2 3" key="1">
    <citation type="submission" date="2017-09" db="EMBL/GenBank/DDBJ databases">
        <title>Large-scale bioinformatics analysis of Bacillus genomes uncovers conserved roles of natural products in bacterial physiology.</title>
        <authorList>
            <consortium name="Agbiome Team Llc"/>
            <person name="Bleich R.M."/>
            <person name="Grubbs K.J."/>
            <person name="Santa Maria K.C."/>
            <person name="Allen S.E."/>
            <person name="Farag S."/>
            <person name="Shank E.A."/>
            <person name="Bowers A."/>
        </authorList>
    </citation>
    <scope>NUCLEOTIDE SEQUENCE [LARGE SCALE GENOMIC DNA]</scope>
    <source>
        <strain evidence="2 3">AFS081271</strain>
    </source>
</reference>
<evidence type="ECO:0000259" key="1">
    <source>
        <dbReference type="Pfam" id="PF22548"/>
    </source>
</evidence>
<dbReference type="EMBL" id="NUXH01000047">
    <property type="protein sequence ID" value="PFL69913.1"/>
    <property type="molecule type" value="Genomic_DNA"/>
</dbReference>
<organism evidence="2 3">
    <name type="scientific">Bacillus anthracis</name>
    <name type="common">anthrax bacterium</name>
    <dbReference type="NCBI Taxonomy" id="1392"/>
    <lineage>
        <taxon>Bacteria</taxon>
        <taxon>Bacillati</taxon>
        <taxon>Bacillota</taxon>
        <taxon>Bacilli</taxon>
        <taxon>Bacillales</taxon>
        <taxon>Bacillaceae</taxon>
        <taxon>Bacillus</taxon>
        <taxon>Bacillus cereus group</taxon>
    </lineage>
</organism>
<dbReference type="SUPFAM" id="SSF56747">
    <property type="entry name" value="Prim-pol domain"/>
    <property type="match status" value="1"/>
</dbReference>
<accession>A0A2B0XVW8</accession>
<gene>
    <name evidence="2" type="ORF">COJ30_12110</name>
</gene>
<evidence type="ECO:0000313" key="2">
    <source>
        <dbReference type="EMBL" id="PFL69913.1"/>
    </source>
</evidence>
<dbReference type="AlphaFoldDB" id="A0A2B0XVW8"/>
<evidence type="ECO:0000313" key="3">
    <source>
        <dbReference type="Proteomes" id="UP000222851"/>
    </source>
</evidence>
<dbReference type="Proteomes" id="UP000222851">
    <property type="component" value="Unassembled WGS sequence"/>
</dbReference>
<comment type="caution">
    <text evidence="2">The sequence shown here is derived from an EMBL/GenBank/DDBJ whole genome shotgun (WGS) entry which is preliminary data.</text>
</comment>
<feature type="domain" description="TOTE conflict system primase" evidence="1">
    <location>
        <begin position="69"/>
        <end position="208"/>
    </location>
</feature>
<dbReference type="CDD" id="cd00525">
    <property type="entry name" value="AE_Prim_S_like"/>
    <property type="match status" value="1"/>
</dbReference>
<dbReference type="InterPro" id="IPR054347">
    <property type="entry name" value="TOTE_primase"/>
</dbReference>
<name>A0A2B0XVW8_BACAN</name>
<dbReference type="Pfam" id="PF22548">
    <property type="entry name" value="AEP-TOTE"/>
    <property type="match status" value="1"/>
</dbReference>
<proteinExistence type="predicted"/>
<sequence length="538" mass="62397">MRDYIREQNDKLEQFVLDIKNARPTKEQEREIAQLLYDLYITEQKKRLVQYRDKQGQAQYRTEEAGKGYLKNARYVITTAELVKHVQGKAVYGIFAGTELSKFLCFDIDYGSWKKSEKWARRVINSLLRHEIKREQIHVSFSGKKGFHIEMFFEQATNIKVMKVFYEHIVKDIEGDKHKIEFRPTNMQGVKLPLSIHKGTYTATYFVPNNTFDCLGGTLDAETSIAYLQKAKENRINAHSFIDMCKKLKPTVNAIVVEHKHVEQTEKLLIHAKANITNTFQSVEDKLEYCKQLLLSRKLAYKGTRHNVTLLIGQYLKELGSTQEQTTIEVKAFITEAYANDRSKFGEDTPLEYALGEAERLTGIVYERDYSLYNEGRKEWELFESELTFILETVNKTSEKRKFPLIQLLFAFLMESKKHAKKSNGYVFYTAYSTLAKYGCDSNRQRLKKQIDKLVALGILEIAKATEQVGKHKTPYYFRVNIPKAEGDSNSLVLTAESIEEDKKIDTIIAALFAEEKASKLVSKTYYYENIKPIYKAM</sequence>
<protein>
    <recommendedName>
        <fullName evidence="1">TOTE conflict system primase domain-containing protein</fullName>
    </recommendedName>
</protein>
<dbReference type="RefSeq" id="WP_098555843.1">
    <property type="nucleotide sequence ID" value="NZ_NUXH01000047.1"/>
</dbReference>